<protein>
    <submittedName>
        <fullName evidence="2">Uncharacterized protein</fullName>
    </submittedName>
</protein>
<evidence type="ECO:0000256" key="1">
    <source>
        <dbReference type="SAM" id="MobiDB-lite"/>
    </source>
</evidence>
<dbReference type="EMBL" id="BOOG01000052">
    <property type="protein sequence ID" value="GIH72447.1"/>
    <property type="molecule type" value="Genomic_DNA"/>
</dbReference>
<sequence>MTPTRRVSVIGGTRRGGDRISRESGGFMRDPELVSCAQRAADELERAWVRWREARGLTVGDDDAGDLAETVASYVAHSIEHPWGRPRVVLGLDAADARELAALLHGQDGPPLRPPTPRLGLSVAPGA</sequence>
<feature type="region of interest" description="Disordered" evidence="1">
    <location>
        <begin position="1"/>
        <end position="26"/>
    </location>
</feature>
<organism evidence="2 3">
    <name type="scientific">Sphaerimonospora thailandensis</name>
    <dbReference type="NCBI Taxonomy" id="795644"/>
    <lineage>
        <taxon>Bacteria</taxon>
        <taxon>Bacillati</taxon>
        <taxon>Actinomycetota</taxon>
        <taxon>Actinomycetes</taxon>
        <taxon>Streptosporangiales</taxon>
        <taxon>Streptosporangiaceae</taxon>
        <taxon>Sphaerimonospora</taxon>
    </lineage>
</organism>
<gene>
    <name evidence="2" type="ORF">Mth01_47000</name>
</gene>
<evidence type="ECO:0000313" key="2">
    <source>
        <dbReference type="EMBL" id="GIH72447.1"/>
    </source>
</evidence>
<dbReference type="Proteomes" id="UP000610966">
    <property type="component" value="Unassembled WGS sequence"/>
</dbReference>
<evidence type="ECO:0000313" key="3">
    <source>
        <dbReference type="Proteomes" id="UP000610966"/>
    </source>
</evidence>
<feature type="region of interest" description="Disordered" evidence="1">
    <location>
        <begin position="105"/>
        <end position="127"/>
    </location>
</feature>
<comment type="caution">
    <text evidence="2">The sequence shown here is derived from an EMBL/GenBank/DDBJ whole genome shotgun (WGS) entry which is preliminary data.</text>
</comment>
<keyword evidence="3" id="KW-1185">Reference proteome</keyword>
<name>A0A8J3REN5_9ACTN</name>
<dbReference type="AlphaFoldDB" id="A0A8J3REN5"/>
<accession>A0A8J3REN5</accession>
<proteinExistence type="predicted"/>
<reference evidence="2" key="1">
    <citation type="submission" date="2021-01" db="EMBL/GenBank/DDBJ databases">
        <title>Whole genome shotgun sequence of Sphaerimonospora thailandensis NBRC 107569.</title>
        <authorList>
            <person name="Komaki H."/>
            <person name="Tamura T."/>
        </authorList>
    </citation>
    <scope>NUCLEOTIDE SEQUENCE</scope>
    <source>
        <strain evidence="2">NBRC 107569</strain>
    </source>
</reference>